<dbReference type="CDD" id="cd19941">
    <property type="entry name" value="TIL"/>
    <property type="match status" value="1"/>
</dbReference>
<dbReference type="SUPFAM" id="SSF57184">
    <property type="entry name" value="Growth factor receptor domain"/>
    <property type="match status" value="1"/>
</dbReference>
<dbReference type="PROSITE" id="PS51406">
    <property type="entry name" value="FIBRINOGEN_C_2"/>
    <property type="match status" value="2"/>
</dbReference>
<feature type="chain" id="PRO_5040346183" evidence="4">
    <location>
        <begin position="23"/>
        <end position="547"/>
    </location>
</feature>
<evidence type="ECO:0000256" key="1">
    <source>
        <dbReference type="ARBA" id="ARBA00022536"/>
    </source>
</evidence>
<proteinExistence type="predicted"/>
<dbReference type="NCBIfam" id="NF040941">
    <property type="entry name" value="GGGWT_bact"/>
    <property type="match status" value="2"/>
</dbReference>
<dbReference type="InterPro" id="IPR014716">
    <property type="entry name" value="Fibrinogen_a/b/g_C_1"/>
</dbReference>
<dbReference type="InterPro" id="IPR050373">
    <property type="entry name" value="Fibrinogen_C-term_domain"/>
</dbReference>
<keyword evidence="1 3" id="KW-0245">EGF-like domain</keyword>
<sequence length="547" mass="61853">MKSIKEKSLFSCVLLLANYSLAQQMRNPGLAENYAADSSYFFYQLPDYPRDCQELYHQCSSFQNASGVYNIKPDGLSESFEVYCDNTVDSGGWTTILRRMDGSVDFNRSWAEYRTGFGFMSTEFWLGQERLSHIVNQKKYELRIDIINSEGTSCYLTYNNFRISDGWGDYKLVSLGRYSGTAGLCLTLCPTNMEYGNCSCQATCEDPRNENGCNNVCTEEETCVCPNGFLMKDGDCVSERDCGCFLEGEGVIKDGGIHINSDCSRRCSCNNNQLTCEDLLCSTDATCQETEGSYQCQCNPGFVGDGQNCTVIATDCMELYNAGVTTDGVYAIHPTGWVGSAFEVYCEMESNGGGWTVFQRRVNGSVNFYRDWASYKQGFGTPSHEFWLGNDKIHTLSQQGSYQLRIDALNSQGGSVYSLYSSFSISDESEKYRLNVGTESGNTVGNPLYHNNGQPFSTFDRDNDDTITYNCAEEHRGAWWYTYLLHHYHHYCWKWLVGDFATFCSDSNLNGDYEETGVKSVFFWYSYFNPNLPQCGMTWTEMKIRPV</sequence>
<evidence type="ECO:0000256" key="3">
    <source>
        <dbReference type="PROSITE-ProRule" id="PRU00076"/>
    </source>
</evidence>
<dbReference type="InterPro" id="IPR001881">
    <property type="entry name" value="EGF-like_Ca-bd_dom"/>
</dbReference>
<comment type="caution">
    <text evidence="7">The sequence shown here is derived from an EMBL/GenBank/DDBJ whole genome shotgun (WGS) entry which is preliminary data.</text>
</comment>
<feature type="domain" description="Fibrinogen C-terminal" evidence="6">
    <location>
        <begin position="307"/>
        <end position="547"/>
    </location>
</feature>
<evidence type="ECO:0000313" key="7">
    <source>
        <dbReference type="EMBL" id="KAJ8033180.1"/>
    </source>
</evidence>
<dbReference type="PANTHER" id="PTHR19143:SF444">
    <property type="entry name" value="PROTEIN SCABROUS"/>
    <property type="match status" value="1"/>
</dbReference>
<keyword evidence="8" id="KW-1185">Reference proteome</keyword>
<accession>A0A9Q1H5H0</accession>
<dbReference type="CDD" id="cd00087">
    <property type="entry name" value="FReD"/>
    <property type="match status" value="1"/>
</dbReference>
<dbReference type="Pfam" id="PF00147">
    <property type="entry name" value="Fibrinogen_C"/>
    <property type="match status" value="2"/>
</dbReference>
<name>A0A9Q1H5H0_HOLLE</name>
<dbReference type="PANTHER" id="PTHR19143">
    <property type="entry name" value="FIBRINOGEN/TENASCIN/ANGIOPOEITIN"/>
    <property type="match status" value="1"/>
</dbReference>
<dbReference type="InterPro" id="IPR024731">
    <property type="entry name" value="NELL2-like_EGF"/>
</dbReference>
<organism evidence="7 8">
    <name type="scientific">Holothuria leucospilota</name>
    <name type="common">Black long sea cucumber</name>
    <name type="synonym">Mertensiothuria leucospilota</name>
    <dbReference type="NCBI Taxonomy" id="206669"/>
    <lineage>
        <taxon>Eukaryota</taxon>
        <taxon>Metazoa</taxon>
        <taxon>Echinodermata</taxon>
        <taxon>Eleutherozoa</taxon>
        <taxon>Echinozoa</taxon>
        <taxon>Holothuroidea</taxon>
        <taxon>Aspidochirotacea</taxon>
        <taxon>Aspidochirotida</taxon>
        <taxon>Holothuriidae</taxon>
        <taxon>Holothuria</taxon>
    </lineage>
</organism>
<comment type="caution">
    <text evidence="3">Lacks conserved residue(s) required for the propagation of feature annotation.</text>
</comment>
<dbReference type="Gene3D" id="2.10.25.10">
    <property type="entry name" value="Laminin"/>
    <property type="match status" value="2"/>
</dbReference>
<dbReference type="SMART" id="SM00181">
    <property type="entry name" value="EGF"/>
    <property type="match status" value="2"/>
</dbReference>
<dbReference type="SMART" id="SM00186">
    <property type="entry name" value="FBG"/>
    <property type="match status" value="2"/>
</dbReference>
<dbReference type="SMART" id="SM00179">
    <property type="entry name" value="EGF_CA"/>
    <property type="match status" value="1"/>
</dbReference>
<dbReference type="CDD" id="cd00054">
    <property type="entry name" value="EGF_CA"/>
    <property type="match status" value="1"/>
</dbReference>
<dbReference type="PROSITE" id="PS01186">
    <property type="entry name" value="EGF_2"/>
    <property type="match status" value="1"/>
</dbReference>
<dbReference type="AlphaFoldDB" id="A0A9Q1H5H0"/>
<dbReference type="InterPro" id="IPR002181">
    <property type="entry name" value="Fibrinogen_a/b/g_C_dom"/>
</dbReference>
<feature type="domain" description="Fibrinogen C-terminal" evidence="6">
    <location>
        <begin position="43"/>
        <end position="236"/>
    </location>
</feature>
<dbReference type="InterPro" id="IPR000742">
    <property type="entry name" value="EGF"/>
</dbReference>
<protein>
    <submittedName>
        <fullName evidence="7">Ficolin-1</fullName>
    </submittedName>
</protein>
<dbReference type="SUPFAM" id="SSF56496">
    <property type="entry name" value="Fibrinogen C-terminal domain-like"/>
    <property type="match status" value="2"/>
</dbReference>
<evidence type="ECO:0000256" key="4">
    <source>
        <dbReference type="SAM" id="SignalP"/>
    </source>
</evidence>
<evidence type="ECO:0000256" key="2">
    <source>
        <dbReference type="ARBA" id="ARBA00023157"/>
    </source>
</evidence>
<gene>
    <name evidence="7" type="ORF">HOLleu_23337</name>
</gene>
<dbReference type="Gene3D" id="3.90.215.10">
    <property type="entry name" value="Gamma Fibrinogen, chain A, domain 1"/>
    <property type="match status" value="2"/>
</dbReference>
<dbReference type="GO" id="GO:0005509">
    <property type="term" value="F:calcium ion binding"/>
    <property type="evidence" value="ECO:0007669"/>
    <property type="project" value="InterPro"/>
</dbReference>
<evidence type="ECO:0000313" key="8">
    <source>
        <dbReference type="Proteomes" id="UP001152320"/>
    </source>
</evidence>
<dbReference type="Pfam" id="PF12947">
    <property type="entry name" value="EGF_3"/>
    <property type="match status" value="1"/>
</dbReference>
<dbReference type="InterPro" id="IPR036056">
    <property type="entry name" value="Fibrinogen-like_C"/>
</dbReference>
<dbReference type="PROSITE" id="PS50026">
    <property type="entry name" value="EGF_3"/>
    <property type="match status" value="1"/>
</dbReference>
<dbReference type="GO" id="GO:0005615">
    <property type="term" value="C:extracellular space"/>
    <property type="evidence" value="ECO:0007669"/>
    <property type="project" value="TreeGrafter"/>
</dbReference>
<feature type="signal peptide" evidence="4">
    <location>
        <begin position="1"/>
        <end position="22"/>
    </location>
</feature>
<keyword evidence="2" id="KW-1015">Disulfide bond</keyword>
<keyword evidence="4" id="KW-0732">Signal</keyword>
<evidence type="ECO:0000259" key="5">
    <source>
        <dbReference type="PROSITE" id="PS50026"/>
    </source>
</evidence>
<dbReference type="InterPro" id="IPR009030">
    <property type="entry name" value="Growth_fac_rcpt_cys_sf"/>
</dbReference>
<dbReference type="EMBL" id="JAIZAY010000011">
    <property type="protein sequence ID" value="KAJ8033180.1"/>
    <property type="molecule type" value="Genomic_DNA"/>
</dbReference>
<evidence type="ECO:0000259" key="6">
    <source>
        <dbReference type="PROSITE" id="PS51406"/>
    </source>
</evidence>
<reference evidence="7" key="1">
    <citation type="submission" date="2021-10" db="EMBL/GenBank/DDBJ databases">
        <title>Tropical sea cucumber genome reveals ecological adaptation and Cuvierian tubules defense mechanism.</title>
        <authorList>
            <person name="Chen T."/>
        </authorList>
    </citation>
    <scope>NUCLEOTIDE SEQUENCE</scope>
    <source>
        <strain evidence="7">Nanhai2018</strain>
        <tissue evidence="7">Muscle</tissue>
    </source>
</reference>
<dbReference type="Proteomes" id="UP001152320">
    <property type="component" value="Chromosome 11"/>
</dbReference>
<feature type="domain" description="EGF-like" evidence="5">
    <location>
        <begin position="272"/>
        <end position="310"/>
    </location>
</feature>